<evidence type="ECO:0000259" key="3">
    <source>
        <dbReference type="Pfam" id="PF13240"/>
    </source>
</evidence>
<dbReference type="InterPro" id="IPR026870">
    <property type="entry name" value="Zinc_ribbon_dom"/>
</dbReference>
<evidence type="ECO:0000313" key="5">
    <source>
        <dbReference type="Proteomes" id="UP000051739"/>
    </source>
</evidence>
<evidence type="ECO:0000256" key="1">
    <source>
        <dbReference type="SAM" id="MobiDB-lite"/>
    </source>
</evidence>
<feature type="transmembrane region" description="Helical" evidence="2">
    <location>
        <begin position="111"/>
        <end position="134"/>
    </location>
</feature>
<keyword evidence="2" id="KW-0812">Transmembrane</keyword>
<name>A0A0R1VG38_9LACO</name>
<evidence type="ECO:0000256" key="2">
    <source>
        <dbReference type="SAM" id="Phobius"/>
    </source>
</evidence>
<feature type="region of interest" description="Disordered" evidence="1">
    <location>
        <begin position="30"/>
        <end position="53"/>
    </location>
</feature>
<gene>
    <name evidence="4" type="ORF">FC60_GL000378</name>
</gene>
<proteinExistence type="predicted"/>
<keyword evidence="5" id="KW-1185">Reference proteome</keyword>
<reference evidence="4 5" key="1">
    <citation type="journal article" date="2015" name="Genome Announc.">
        <title>Expanding the biotechnology potential of lactobacilli through comparative genomics of 213 strains and associated genera.</title>
        <authorList>
            <person name="Sun Z."/>
            <person name="Harris H.M."/>
            <person name="McCann A."/>
            <person name="Guo C."/>
            <person name="Argimon S."/>
            <person name="Zhang W."/>
            <person name="Yang X."/>
            <person name="Jeffery I.B."/>
            <person name="Cooney J.C."/>
            <person name="Kagawa T.F."/>
            <person name="Liu W."/>
            <person name="Song Y."/>
            <person name="Salvetti E."/>
            <person name="Wrobel A."/>
            <person name="Rasinkangas P."/>
            <person name="Parkhill J."/>
            <person name="Rea M.C."/>
            <person name="O'Sullivan O."/>
            <person name="Ritari J."/>
            <person name="Douillard F.P."/>
            <person name="Paul Ross R."/>
            <person name="Yang R."/>
            <person name="Briner A.E."/>
            <person name="Felis G.E."/>
            <person name="de Vos W.M."/>
            <person name="Barrangou R."/>
            <person name="Klaenhammer T.R."/>
            <person name="Caufield P.W."/>
            <person name="Cui Y."/>
            <person name="Zhang H."/>
            <person name="O'Toole P.W."/>
        </authorList>
    </citation>
    <scope>NUCLEOTIDE SEQUENCE [LARGE SCALE GENOMIC DNA]</scope>
    <source>
        <strain evidence="4 5">DSM 16045</strain>
    </source>
</reference>
<accession>A0A0R1VG38</accession>
<protein>
    <recommendedName>
        <fullName evidence="3">Zinc-ribbon domain-containing protein</fullName>
    </recommendedName>
</protein>
<keyword evidence="2" id="KW-1133">Transmembrane helix</keyword>
<dbReference type="Proteomes" id="UP000051739">
    <property type="component" value="Unassembled WGS sequence"/>
</dbReference>
<dbReference type="PATRIC" id="fig|1423749.3.peg.380"/>
<keyword evidence="2" id="KW-0472">Membrane</keyword>
<feature type="transmembrane region" description="Helical" evidence="2">
    <location>
        <begin position="79"/>
        <end position="99"/>
    </location>
</feature>
<dbReference type="RefSeq" id="WP_082601354.1">
    <property type="nucleotide sequence ID" value="NZ_AZFN01000013.1"/>
</dbReference>
<organism evidence="4 5">
    <name type="scientific">Limosilactobacillus gastricus DSM 16045</name>
    <dbReference type="NCBI Taxonomy" id="1423749"/>
    <lineage>
        <taxon>Bacteria</taxon>
        <taxon>Bacillati</taxon>
        <taxon>Bacillota</taxon>
        <taxon>Bacilli</taxon>
        <taxon>Lactobacillales</taxon>
        <taxon>Lactobacillaceae</taxon>
        <taxon>Limosilactobacillus</taxon>
    </lineage>
</organism>
<dbReference type="AlphaFoldDB" id="A0A0R1VG38"/>
<evidence type="ECO:0000313" key="4">
    <source>
        <dbReference type="EMBL" id="KRM02019.1"/>
    </source>
</evidence>
<dbReference type="Pfam" id="PF13240">
    <property type="entry name" value="Zn_Ribbon_1"/>
    <property type="match status" value="1"/>
</dbReference>
<sequence>MKFCPNCGTQLEPGAAYCFACGAKIPKPKTPLSASTTTSTNEIPVENSLSSENLQQPPKYDNYQTIPTENEYDEDTGSIAWGVIGFLLPLIGLILFLIWHRPMPKNAKLAGMGALIGCIVQIILFIILVALSVMTN</sequence>
<feature type="compositionally biased region" description="Polar residues" evidence="1">
    <location>
        <begin position="32"/>
        <end position="53"/>
    </location>
</feature>
<feature type="domain" description="Zinc-ribbon" evidence="3">
    <location>
        <begin position="3"/>
        <end position="25"/>
    </location>
</feature>
<dbReference type="EMBL" id="AZFN01000013">
    <property type="protein sequence ID" value="KRM02019.1"/>
    <property type="molecule type" value="Genomic_DNA"/>
</dbReference>
<comment type="caution">
    <text evidence="4">The sequence shown here is derived from an EMBL/GenBank/DDBJ whole genome shotgun (WGS) entry which is preliminary data.</text>
</comment>